<comment type="caution">
    <text evidence="2">The sequence shown here is derived from an EMBL/GenBank/DDBJ whole genome shotgun (WGS) entry which is preliminary data.</text>
</comment>
<evidence type="ECO:0000313" key="2">
    <source>
        <dbReference type="EMBL" id="KTT99111.1"/>
    </source>
</evidence>
<reference evidence="2 3" key="1">
    <citation type="journal article" date="2016" name="Front. Microbiol.">
        <title>Genomic Resource of Rice Seed Associated Bacteria.</title>
        <authorList>
            <person name="Midha S."/>
            <person name="Bansal K."/>
            <person name="Sharma S."/>
            <person name="Kumar N."/>
            <person name="Patil P.P."/>
            <person name="Chaudhry V."/>
            <person name="Patil P.B."/>
        </authorList>
    </citation>
    <scope>NUCLEOTIDE SEQUENCE [LARGE SCALE GENOMIC DNA]</scope>
    <source>
        <strain evidence="2 3">NS355</strain>
    </source>
</reference>
<dbReference type="PATRIC" id="fig|172044.3.peg.1341"/>
<dbReference type="Proteomes" id="UP000073923">
    <property type="component" value="Unassembled WGS sequence"/>
</dbReference>
<dbReference type="RefSeq" id="WP_058745184.1">
    <property type="nucleotide sequence ID" value="NZ_LDTF01000031.1"/>
</dbReference>
<feature type="signal peptide" evidence="1">
    <location>
        <begin position="1"/>
        <end position="20"/>
    </location>
</feature>
<accession>A0A147IU00</accession>
<feature type="chain" id="PRO_5007548935" evidence="1">
    <location>
        <begin position="21"/>
        <end position="105"/>
    </location>
</feature>
<sequence>MLKKLIMGVALICASSQAYAWDGMKSGKLTRVDVVTNGDNFGFRVYQDGSPMCGTSESWGFINKGDSNYDGMVALLMSAYMNGKSVTLLSTKEGAYCHIGYAILQ</sequence>
<organism evidence="2 3">
    <name type="scientific">Sphingomonas yabuuchiae</name>
    <dbReference type="NCBI Taxonomy" id="172044"/>
    <lineage>
        <taxon>Bacteria</taxon>
        <taxon>Pseudomonadati</taxon>
        <taxon>Pseudomonadota</taxon>
        <taxon>Alphaproteobacteria</taxon>
        <taxon>Sphingomonadales</taxon>
        <taxon>Sphingomonadaceae</taxon>
        <taxon>Sphingomonas</taxon>
    </lineage>
</organism>
<protein>
    <submittedName>
        <fullName evidence="2">Uncharacterized protein</fullName>
    </submittedName>
</protein>
<name>A0A147IU00_9SPHN</name>
<dbReference type="OrthoDB" id="7573972at2"/>
<keyword evidence="1" id="KW-0732">Signal</keyword>
<evidence type="ECO:0000256" key="1">
    <source>
        <dbReference type="SAM" id="SignalP"/>
    </source>
</evidence>
<proteinExistence type="predicted"/>
<dbReference type="AlphaFoldDB" id="A0A147IU00"/>
<evidence type="ECO:0000313" key="3">
    <source>
        <dbReference type="Proteomes" id="UP000073923"/>
    </source>
</evidence>
<gene>
    <name evidence="2" type="ORF">NS355_07785</name>
</gene>
<dbReference type="EMBL" id="LDTF01000031">
    <property type="protein sequence ID" value="KTT99111.1"/>
    <property type="molecule type" value="Genomic_DNA"/>
</dbReference>